<protein>
    <recommendedName>
        <fullName evidence="4">C-type lysozyme inhibitor domain-containing protein</fullName>
    </recommendedName>
</protein>
<feature type="chain" id="PRO_5039161942" description="C-type lysozyme inhibitor domain-containing protein" evidence="1">
    <location>
        <begin position="24"/>
        <end position="127"/>
    </location>
</feature>
<sequence length="127" mass="14427">MMKYLPKLVVMIGILAVMMSGCAAQQSQEGEPQVRIQPSGIHEECLEIVPNQVVVYSFQTSRPVDFNIHYHRGEEVLYPVSEQNIASKDGEFMLGQEIEGPQGTCLMWENPHNVYVNLNVEYTVRDQ</sequence>
<organism evidence="2 3">
    <name type="scientific">candidate division KSB3 bacterium</name>
    <dbReference type="NCBI Taxonomy" id="2044937"/>
    <lineage>
        <taxon>Bacteria</taxon>
        <taxon>candidate division KSB3</taxon>
    </lineage>
</organism>
<gene>
    <name evidence="2" type="ORF">GF339_13065</name>
</gene>
<dbReference type="PROSITE" id="PS51257">
    <property type="entry name" value="PROKAR_LIPOPROTEIN"/>
    <property type="match status" value="1"/>
</dbReference>
<dbReference type="Proteomes" id="UP000649604">
    <property type="component" value="Unassembled WGS sequence"/>
</dbReference>
<comment type="caution">
    <text evidence="2">The sequence shown here is derived from an EMBL/GenBank/DDBJ whole genome shotgun (WGS) entry which is preliminary data.</text>
</comment>
<dbReference type="AlphaFoldDB" id="A0A9D5Q661"/>
<accession>A0A9D5Q661</accession>
<evidence type="ECO:0000313" key="2">
    <source>
        <dbReference type="EMBL" id="MBD3325514.1"/>
    </source>
</evidence>
<dbReference type="EMBL" id="WJJP01000423">
    <property type="protein sequence ID" value="MBD3325514.1"/>
    <property type="molecule type" value="Genomic_DNA"/>
</dbReference>
<proteinExistence type="predicted"/>
<name>A0A9D5Q661_9BACT</name>
<evidence type="ECO:0000256" key="1">
    <source>
        <dbReference type="SAM" id="SignalP"/>
    </source>
</evidence>
<feature type="signal peptide" evidence="1">
    <location>
        <begin position="1"/>
        <end position="23"/>
    </location>
</feature>
<reference evidence="2" key="1">
    <citation type="submission" date="2019-11" db="EMBL/GenBank/DDBJ databases">
        <title>Microbial mats filling the niche in hypersaline microbial mats.</title>
        <authorList>
            <person name="Wong H.L."/>
            <person name="Macleod F.I."/>
            <person name="White R.A. III"/>
            <person name="Burns B.P."/>
        </authorList>
    </citation>
    <scope>NUCLEOTIDE SEQUENCE</scope>
    <source>
        <strain evidence="2">Rbin_158</strain>
    </source>
</reference>
<keyword evidence="1" id="KW-0732">Signal</keyword>
<evidence type="ECO:0000313" key="3">
    <source>
        <dbReference type="Proteomes" id="UP000649604"/>
    </source>
</evidence>
<evidence type="ECO:0008006" key="4">
    <source>
        <dbReference type="Google" id="ProtNLM"/>
    </source>
</evidence>